<proteinExistence type="predicted"/>
<protein>
    <submittedName>
        <fullName evidence="3">Translation initiation factor IF-2-like</fullName>
    </submittedName>
</protein>
<organism evidence="2 3">
    <name type="scientific">Mesocricetus auratus</name>
    <name type="common">Golden hamster</name>
    <dbReference type="NCBI Taxonomy" id="10036"/>
    <lineage>
        <taxon>Eukaryota</taxon>
        <taxon>Metazoa</taxon>
        <taxon>Chordata</taxon>
        <taxon>Craniata</taxon>
        <taxon>Vertebrata</taxon>
        <taxon>Euteleostomi</taxon>
        <taxon>Mammalia</taxon>
        <taxon>Eutheria</taxon>
        <taxon>Euarchontoglires</taxon>
        <taxon>Glires</taxon>
        <taxon>Rodentia</taxon>
        <taxon>Myomorpha</taxon>
        <taxon>Muroidea</taxon>
        <taxon>Cricetidae</taxon>
        <taxon>Cricetinae</taxon>
        <taxon>Mesocricetus</taxon>
    </lineage>
</organism>
<reference evidence="3" key="1">
    <citation type="submission" date="2025-08" db="UniProtKB">
        <authorList>
            <consortium name="RefSeq"/>
        </authorList>
    </citation>
    <scope>IDENTIFICATION</scope>
    <source>
        <tissue evidence="3">Liver</tissue>
    </source>
</reference>
<feature type="region of interest" description="Disordered" evidence="1">
    <location>
        <begin position="84"/>
        <end position="180"/>
    </location>
</feature>
<dbReference type="RefSeq" id="XP_040597927.1">
    <property type="nucleotide sequence ID" value="XM_040741993.1"/>
</dbReference>
<name>A0ABM2X4V9_MESAU</name>
<feature type="compositionally biased region" description="Gly residues" evidence="1">
    <location>
        <begin position="119"/>
        <end position="132"/>
    </location>
</feature>
<evidence type="ECO:0000256" key="1">
    <source>
        <dbReference type="SAM" id="MobiDB-lite"/>
    </source>
</evidence>
<dbReference type="GeneID" id="121139011"/>
<evidence type="ECO:0000313" key="3">
    <source>
        <dbReference type="RefSeq" id="XP_040597927.1"/>
    </source>
</evidence>
<feature type="region of interest" description="Disordered" evidence="1">
    <location>
        <begin position="1"/>
        <end position="22"/>
    </location>
</feature>
<accession>A0ABM2X4V9</accession>
<evidence type="ECO:0000313" key="2">
    <source>
        <dbReference type="Proteomes" id="UP000886700"/>
    </source>
</evidence>
<sequence length="279" mass="29792">MDVPFHQDTVKRFSQTSGPSHRCLASSPLAGTCGLASGRAGELYGASVPAARSSAVPAAHPTPGLCGRPPVTYRLKTREGFRRGVAALSPDTAAERPAAVGERLQPRVGSRPGSPRQRAGGGARARAGGGAPGPGPLNRRRARPPGRAWGGGAVRGARGASDRTIERASGRAGGDLKQVRTDGRADAVALDRARPPGQLARDPRPQHHWRGTFRQAVRAAWSRRVRARPPLGWHHFYLVRLLWIPAVDKDGSGEMVSILQEYIFSLYHFSVAVTVKINK</sequence>
<feature type="compositionally biased region" description="Basic and acidic residues" evidence="1">
    <location>
        <begin position="160"/>
        <end position="169"/>
    </location>
</feature>
<gene>
    <name evidence="3" type="primary">LOC121139011</name>
</gene>
<keyword evidence="2" id="KW-1185">Reference proteome</keyword>
<dbReference type="Proteomes" id="UP000886700">
    <property type="component" value="Unplaced"/>
</dbReference>